<evidence type="ECO:0008006" key="4">
    <source>
        <dbReference type="Google" id="ProtNLM"/>
    </source>
</evidence>
<organism evidence="3">
    <name type="scientific">marine sediment metagenome</name>
    <dbReference type="NCBI Taxonomy" id="412755"/>
    <lineage>
        <taxon>unclassified sequences</taxon>
        <taxon>metagenomes</taxon>
        <taxon>ecological metagenomes</taxon>
    </lineage>
</organism>
<dbReference type="GO" id="GO:0005829">
    <property type="term" value="C:cytosol"/>
    <property type="evidence" value="ECO:0007669"/>
    <property type="project" value="TreeGrafter"/>
</dbReference>
<name>A0A0F8ZVI1_9ZZZZ</name>
<dbReference type="GO" id="GO:0009244">
    <property type="term" value="P:lipopolysaccharide core region biosynthetic process"/>
    <property type="evidence" value="ECO:0007669"/>
    <property type="project" value="TreeGrafter"/>
</dbReference>
<dbReference type="SUPFAM" id="SSF53756">
    <property type="entry name" value="UDP-Glycosyltransferase/glycogen phosphorylase"/>
    <property type="match status" value="1"/>
</dbReference>
<dbReference type="Gene3D" id="3.40.50.2000">
    <property type="entry name" value="Glycogen Phosphorylase B"/>
    <property type="match status" value="1"/>
</dbReference>
<evidence type="ECO:0000256" key="2">
    <source>
        <dbReference type="ARBA" id="ARBA00022679"/>
    </source>
</evidence>
<comment type="caution">
    <text evidence="3">The sequence shown here is derived from an EMBL/GenBank/DDBJ whole genome shotgun (WGS) entry which is preliminary data.</text>
</comment>
<sequence length="359" mass="40031">GCDLDDKVKWAESACPRGMWGPGRNFAPGVVPLIYEVDDPDRTLPGVIDFLMPASTPTGDMTGIGDALSMGPVVQALSRKAQKDGRRVRFCAPSHRVDWCEFSSPGIEVDDLSNPDRMFGEVKYHSSDMQFIELDETAKLNGLNRHSWWANRFHLDYEEMMENYDYHITDEAIRQVLNIGQLQVARTRRQPIIVIAPHAHAPLRTWPMHHMVELAWIFKELKACVLIIGGPDLKAIETFPGLKFNGPNPDATAAIMSAADLVIANDSGMAHMGAFIKRPTIAICGPTDGRVVFEGYGSVDWMQSERECQGCLWYQQNGYKPWCNHGCEALHDIKPSAVIDKAREILSRGNVELRKGGAQ</sequence>
<keyword evidence="2" id="KW-0808">Transferase</keyword>
<dbReference type="GO" id="GO:0008713">
    <property type="term" value="F:ADP-heptose-lipopolysaccharide heptosyltransferase activity"/>
    <property type="evidence" value="ECO:0007669"/>
    <property type="project" value="TreeGrafter"/>
</dbReference>
<feature type="non-terminal residue" evidence="3">
    <location>
        <position position="1"/>
    </location>
</feature>
<gene>
    <name evidence="3" type="ORF">LCGC14_2924060</name>
</gene>
<dbReference type="Pfam" id="PF01075">
    <property type="entry name" value="Glyco_transf_9"/>
    <property type="match status" value="1"/>
</dbReference>
<dbReference type="AlphaFoldDB" id="A0A0F8ZVI1"/>
<evidence type="ECO:0000256" key="1">
    <source>
        <dbReference type="ARBA" id="ARBA00022676"/>
    </source>
</evidence>
<keyword evidence="1" id="KW-0328">Glycosyltransferase</keyword>
<accession>A0A0F8ZVI1</accession>
<dbReference type="PANTHER" id="PTHR30160">
    <property type="entry name" value="TETRAACYLDISACCHARIDE 4'-KINASE-RELATED"/>
    <property type="match status" value="1"/>
</dbReference>
<reference evidence="3" key="1">
    <citation type="journal article" date="2015" name="Nature">
        <title>Complex archaea that bridge the gap between prokaryotes and eukaryotes.</title>
        <authorList>
            <person name="Spang A."/>
            <person name="Saw J.H."/>
            <person name="Jorgensen S.L."/>
            <person name="Zaremba-Niedzwiedzka K."/>
            <person name="Martijn J."/>
            <person name="Lind A.E."/>
            <person name="van Eijk R."/>
            <person name="Schleper C."/>
            <person name="Guy L."/>
            <person name="Ettema T.J."/>
        </authorList>
    </citation>
    <scope>NUCLEOTIDE SEQUENCE</scope>
</reference>
<dbReference type="CDD" id="cd03789">
    <property type="entry name" value="GT9_LPS_heptosyltransferase"/>
    <property type="match status" value="1"/>
</dbReference>
<proteinExistence type="predicted"/>
<dbReference type="InterPro" id="IPR051199">
    <property type="entry name" value="LPS_LOS_Heptosyltrfase"/>
</dbReference>
<dbReference type="EMBL" id="LAZR01058195">
    <property type="protein sequence ID" value="KKK70429.1"/>
    <property type="molecule type" value="Genomic_DNA"/>
</dbReference>
<protein>
    <recommendedName>
        <fullName evidence="4">Glycosyltransferase family 9 protein</fullName>
    </recommendedName>
</protein>
<dbReference type="InterPro" id="IPR002201">
    <property type="entry name" value="Glyco_trans_9"/>
</dbReference>
<evidence type="ECO:0000313" key="3">
    <source>
        <dbReference type="EMBL" id="KKK70429.1"/>
    </source>
</evidence>